<dbReference type="EMBL" id="JAJA02000001">
    <property type="protein sequence ID" value="KWS03940.1"/>
    <property type="molecule type" value="Genomic_DNA"/>
</dbReference>
<sequence>MSKNALLCIGLLLAIVTGPAWAKEGTVVHNPDGSWGCVDKDGKPIPPGTNGRWEGKLVVGSPCKPAIARVAGNIGVDPGATSGGVRPTRAVQAGAATAAPVRDIQAAPARAIDAATASFDAKGSLDLVVETAGKSISEKGVSSTKSR</sequence>
<evidence type="ECO:0000256" key="1">
    <source>
        <dbReference type="SAM" id="SignalP"/>
    </source>
</evidence>
<dbReference type="RefSeq" id="WP_036101863.1">
    <property type="nucleotide sequence ID" value="NZ_JAJA02000001.1"/>
</dbReference>
<keyword evidence="3" id="KW-1185">Reference proteome</keyword>
<comment type="caution">
    <text evidence="2">The sequence shown here is derived from an EMBL/GenBank/DDBJ whole genome shotgun (WGS) entry which is preliminary data.</text>
</comment>
<keyword evidence="1" id="KW-0732">Signal</keyword>
<proteinExistence type="predicted"/>
<feature type="chain" id="PRO_5007131641" evidence="1">
    <location>
        <begin position="23"/>
        <end position="147"/>
    </location>
</feature>
<dbReference type="OrthoDB" id="9923822at2"/>
<gene>
    <name evidence="2" type="ORF">AZ78_1489</name>
</gene>
<organism evidence="2 3">
    <name type="scientific">Lysobacter capsici AZ78</name>
    <dbReference type="NCBI Taxonomy" id="1444315"/>
    <lineage>
        <taxon>Bacteria</taxon>
        <taxon>Pseudomonadati</taxon>
        <taxon>Pseudomonadota</taxon>
        <taxon>Gammaproteobacteria</taxon>
        <taxon>Lysobacterales</taxon>
        <taxon>Lysobacteraceae</taxon>
        <taxon>Lysobacter</taxon>
    </lineage>
</organism>
<dbReference type="Proteomes" id="UP000023435">
    <property type="component" value="Unassembled WGS sequence"/>
</dbReference>
<name>A0A108U7E3_9GAMM</name>
<evidence type="ECO:0000313" key="2">
    <source>
        <dbReference type="EMBL" id="KWS03940.1"/>
    </source>
</evidence>
<protein>
    <submittedName>
        <fullName evidence="2">Uncharacterized protein</fullName>
    </submittedName>
</protein>
<dbReference type="AlphaFoldDB" id="A0A108U7E3"/>
<accession>A0A108U7E3</accession>
<feature type="signal peptide" evidence="1">
    <location>
        <begin position="1"/>
        <end position="22"/>
    </location>
</feature>
<reference evidence="2 3" key="1">
    <citation type="journal article" date="2014" name="Genome Announc.">
        <title>Draft Genome Sequence of Lysobacter capsici AZ78, a Bacterium Antagonistic to Plant-Pathogenic Oomycetes.</title>
        <authorList>
            <person name="Puopolo G."/>
            <person name="Sonego P."/>
            <person name="Engelen K."/>
            <person name="Pertot I."/>
        </authorList>
    </citation>
    <scope>NUCLEOTIDE SEQUENCE [LARGE SCALE GENOMIC DNA]</scope>
    <source>
        <strain evidence="2 3">AZ78</strain>
    </source>
</reference>
<evidence type="ECO:0000313" key="3">
    <source>
        <dbReference type="Proteomes" id="UP000023435"/>
    </source>
</evidence>